<evidence type="ECO:0000256" key="1">
    <source>
        <dbReference type="SAM" id="Coils"/>
    </source>
</evidence>
<dbReference type="InterPro" id="IPR015410">
    <property type="entry name" value="DUF1985"/>
</dbReference>
<evidence type="ECO:0000313" key="5">
    <source>
        <dbReference type="Proteomes" id="UP000264353"/>
    </source>
</evidence>
<proteinExistence type="predicted"/>
<dbReference type="AlphaFoldDB" id="A0A397YHX9"/>
<feature type="compositionally biased region" description="Basic and acidic residues" evidence="2">
    <location>
        <begin position="406"/>
        <end position="420"/>
    </location>
</feature>
<dbReference type="Pfam" id="PF09331">
    <property type="entry name" value="DUF1985"/>
    <property type="match status" value="1"/>
</dbReference>
<reference evidence="4 5" key="1">
    <citation type="submission" date="2018-06" db="EMBL/GenBank/DDBJ databases">
        <title>WGS assembly of Brassica rapa FPsc.</title>
        <authorList>
            <person name="Bowman J."/>
            <person name="Kohchi T."/>
            <person name="Yamato K."/>
            <person name="Jenkins J."/>
            <person name="Shu S."/>
            <person name="Ishizaki K."/>
            <person name="Yamaoka S."/>
            <person name="Nishihama R."/>
            <person name="Nakamura Y."/>
            <person name="Berger F."/>
            <person name="Adam C."/>
            <person name="Aki S."/>
            <person name="Althoff F."/>
            <person name="Araki T."/>
            <person name="Arteaga-Vazquez M."/>
            <person name="Balasubrmanian S."/>
            <person name="Bauer D."/>
            <person name="Boehm C."/>
            <person name="Briginshaw L."/>
            <person name="Caballero-Perez J."/>
            <person name="Catarino B."/>
            <person name="Chen F."/>
            <person name="Chiyoda S."/>
            <person name="Chovatia M."/>
            <person name="Davies K."/>
            <person name="Delmans M."/>
            <person name="Demura T."/>
            <person name="Dierschke T."/>
            <person name="Dolan L."/>
            <person name="Dorantes-Acosta A."/>
            <person name="Eklund D."/>
            <person name="Florent S."/>
            <person name="Flores-Sandoval E."/>
            <person name="Fujiyama A."/>
            <person name="Fukuzawa H."/>
            <person name="Galik B."/>
            <person name="Grimanelli D."/>
            <person name="Grimwood J."/>
            <person name="Grossniklaus U."/>
            <person name="Hamada T."/>
            <person name="Haseloff J."/>
            <person name="Hetherington A."/>
            <person name="Higo A."/>
            <person name="Hirakawa Y."/>
            <person name="Hundley H."/>
            <person name="Ikeda Y."/>
            <person name="Inoue K."/>
            <person name="Inoue S."/>
            <person name="Ishida S."/>
            <person name="Jia Q."/>
            <person name="Kakita M."/>
            <person name="Kanazawa T."/>
            <person name="Kawai Y."/>
            <person name="Kawashima T."/>
            <person name="Kennedy M."/>
            <person name="Kinose K."/>
            <person name="Kinoshita T."/>
            <person name="Kohara Y."/>
            <person name="Koide E."/>
            <person name="Komatsu K."/>
            <person name="Kopischke S."/>
            <person name="Kubo M."/>
            <person name="Kyozuka J."/>
            <person name="Lagercrantz U."/>
            <person name="Lin S."/>
            <person name="Lindquist E."/>
            <person name="Lipzen A."/>
            <person name="Lu C."/>
            <person name="Luna E."/>
            <person name="Martienssen R."/>
            <person name="Minamino N."/>
            <person name="Mizutani M."/>
            <person name="Mizutani M."/>
            <person name="Mochizuki N."/>
            <person name="Monte I."/>
            <person name="Mosher R."/>
            <person name="Nagasaki H."/>
            <person name="Nakagami H."/>
            <person name="Naramoto S."/>
            <person name="Nishitani K."/>
            <person name="Ohtani M."/>
            <person name="Okamoto T."/>
            <person name="Okumura M."/>
            <person name="Phillips J."/>
            <person name="Pollak B."/>
            <person name="Reinders A."/>
            <person name="Roevekamp M."/>
            <person name="Sano R."/>
            <person name="Sawa S."/>
            <person name="Schmid M."/>
            <person name="Shirakawa M."/>
            <person name="Solano R."/>
            <person name="Spunde A."/>
            <person name="Suetsugu N."/>
            <person name="Sugano S."/>
            <person name="Sugiyama A."/>
            <person name="Sun R."/>
            <person name="Suzuki Y."/>
            <person name="Takenaka M."/>
            <person name="Takezawa D."/>
            <person name="Tomogane H."/>
            <person name="Tsuzuki M."/>
            <person name="Ueda T."/>
            <person name="Umeda M."/>
            <person name="Ward J."/>
            <person name="Watanabe Y."/>
            <person name="Yazaki K."/>
            <person name="Yokoyama R."/>
            <person name="Yoshitake Y."/>
            <person name="Yotsui I."/>
            <person name="Zachgo S."/>
            <person name="Schmutz J."/>
        </authorList>
    </citation>
    <scope>NUCLEOTIDE SEQUENCE [LARGE SCALE GENOMIC DNA]</scope>
    <source>
        <strain evidence="5">cv. B-3</strain>
    </source>
</reference>
<evidence type="ECO:0000313" key="4">
    <source>
        <dbReference type="EMBL" id="RID52991.1"/>
    </source>
</evidence>
<protein>
    <recommendedName>
        <fullName evidence="3">DUF1985 domain-containing protein</fullName>
    </recommendedName>
</protein>
<dbReference type="EMBL" id="CM010634">
    <property type="protein sequence ID" value="RID52991.1"/>
    <property type="molecule type" value="Genomic_DNA"/>
</dbReference>
<evidence type="ECO:0000259" key="3">
    <source>
        <dbReference type="Pfam" id="PF09331"/>
    </source>
</evidence>
<dbReference type="PANTHER" id="PTHR48449:SF1">
    <property type="entry name" value="DUF1985 DOMAIN-CONTAINING PROTEIN"/>
    <property type="match status" value="1"/>
</dbReference>
<keyword evidence="1" id="KW-0175">Coiled coil</keyword>
<gene>
    <name evidence="4" type="ORF">BRARA_G00420</name>
</gene>
<dbReference type="PANTHER" id="PTHR48449">
    <property type="entry name" value="DUF1985 DOMAIN-CONTAINING PROTEIN"/>
    <property type="match status" value="1"/>
</dbReference>
<feature type="compositionally biased region" description="Acidic residues" evidence="2">
    <location>
        <begin position="421"/>
        <end position="433"/>
    </location>
</feature>
<feature type="domain" description="DUF1985" evidence="3">
    <location>
        <begin position="49"/>
        <end position="184"/>
    </location>
</feature>
<organism evidence="4 5">
    <name type="scientific">Brassica campestris</name>
    <name type="common">Field mustard</name>
    <dbReference type="NCBI Taxonomy" id="3711"/>
    <lineage>
        <taxon>Eukaryota</taxon>
        <taxon>Viridiplantae</taxon>
        <taxon>Streptophyta</taxon>
        <taxon>Embryophyta</taxon>
        <taxon>Tracheophyta</taxon>
        <taxon>Spermatophyta</taxon>
        <taxon>Magnoliopsida</taxon>
        <taxon>eudicotyledons</taxon>
        <taxon>Gunneridae</taxon>
        <taxon>Pentapetalae</taxon>
        <taxon>rosids</taxon>
        <taxon>malvids</taxon>
        <taxon>Brassicales</taxon>
        <taxon>Brassicaceae</taxon>
        <taxon>Brassiceae</taxon>
        <taxon>Brassica</taxon>
    </lineage>
</organism>
<name>A0A397YHX9_BRACM</name>
<feature type="region of interest" description="Disordered" evidence="2">
    <location>
        <begin position="393"/>
        <end position="433"/>
    </location>
</feature>
<evidence type="ECO:0000256" key="2">
    <source>
        <dbReference type="SAM" id="MobiDB-lite"/>
    </source>
</evidence>
<accession>A0A397YHX9</accession>
<sequence length="433" mass="49588">MDRYPCERINMYSTIDYLLCVRDALNGTEEMAMLLRSCFGSLFRLPAGVTKKKYELWPVFGGNPFRFSLVEFGEVTGLPCGEFEEGYSIDYELLATEENYMYWERLIGPDRDVTIEELAAMVVGDTVMSASRKLRLCLIIIVDGVLVPTSQKQNPSLKHVNLVKNLKKFLAFQWGRKSFSWAIRTMNPVPKVMGKCEDPNGNFCKKPRQKNIRILGFPLALQLVAFELIPQLLKQARGDDSTTLLTFPGQLVVQPMMEISGTDDERWAAWDDEKYDKKKDNMLGMIKSGHVFSKGDWGSGDGGDPIYKHREKVNAKKQKATAHVGVTEEPVLKQRHVSGYFRRGAMVDAEQYRRMEADVQELVLEVQQLKNVVEKQGRKFEKWKTFVKGKSAIKKQGNIKSRTKRRTVEGRKGTERRSQDEESEDDCDTPDRR</sequence>
<dbReference type="Proteomes" id="UP000264353">
    <property type="component" value="Chromosome A7"/>
</dbReference>
<feature type="coiled-coil region" evidence="1">
    <location>
        <begin position="352"/>
        <end position="379"/>
    </location>
</feature>